<dbReference type="AlphaFoldDB" id="A0A9D9EFB7"/>
<name>A0A9D9EFB7_9SPIR</name>
<sequence length="226" mass="23810">MKRLLIVMCALLLAFTAFATEGDPEEVTTFEPVRYGVHLQANVQEGSGIDNGDSGHDEDPDVIKYKGLNLMVGYNPSDSSYEMGSDWASGQIRGLNQYSSQAPLIVNVVSSTVGSESIQFYVVAAAKTGENVTLSVSFSSSGFVLSTDGSKIIPITFTKGDVLANKTATGLSATSDETGNVSVTGDTGSTQIDYVYVARTDASWPTKPDYAAGAYNALITVTVSTN</sequence>
<feature type="signal peptide" evidence="1">
    <location>
        <begin position="1"/>
        <end position="19"/>
    </location>
</feature>
<dbReference type="EMBL" id="JADIMU010000065">
    <property type="protein sequence ID" value="MBO8443964.1"/>
    <property type="molecule type" value="Genomic_DNA"/>
</dbReference>
<dbReference type="Proteomes" id="UP000823633">
    <property type="component" value="Unassembled WGS sequence"/>
</dbReference>
<comment type="caution">
    <text evidence="2">The sequence shown here is derived from an EMBL/GenBank/DDBJ whole genome shotgun (WGS) entry which is preliminary data.</text>
</comment>
<proteinExistence type="predicted"/>
<feature type="chain" id="PRO_5038518041" description="WxL domain-containing protein" evidence="1">
    <location>
        <begin position="20"/>
        <end position="226"/>
    </location>
</feature>
<keyword evidence="1" id="KW-0732">Signal</keyword>
<reference evidence="2" key="1">
    <citation type="submission" date="2020-10" db="EMBL/GenBank/DDBJ databases">
        <authorList>
            <person name="Gilroy R."/>
        </authorList>
    </citation>
    <scope>NUCLEOTIDE SEQUENCE</scope>
    <source>
        <strain evidence="2">11167</strain>
    </source>
</reference>
<protein>
    <recommendedName>
        <fullName evidence="4">WxL domain-containing protein</fullName>
    </recommendedName>
</protein>
<evidence type="ECO:0008006" key="4">
    <source>
        <dbReference type="Google" id="ProtNLM"/>
    </source>
</evidence>
<evidence type="ECO:0000313" key="3">
    <source>
        <dbReference type="Proteomes" id="UP000823633"/>
    </source>
</evidence>
<gene>
    <name evidence="2" type="ORF">IAC42_09465</name>
</gene>
<evidence type="ECO:0000256" key="1">
    <source>
        <dbReference type="SAM" id="SignalP"/>
    </source>
</evidence>
<reference evidence="2" key="2">
    <citation type="journal article" date="2021" name="PeerJ">
        <title>Extensive microbial diversity within the chicken gut microbiome revealed by metagenomics and culture.</title>
        <authorList>
            <person name="Gilroy R."/>
            <person name="Ravi A."/>
            <person name="Getino M."/>
            <person name="Pursley I."/>
            <person name="Horton D.L."/>
            <person name="Alikhan N.F."/>
            <person name="Baker D."/>
            <person name="Gharbi K."/>
            <person name="Hall N."/>
            <person name="Watson M."/>
            <person name="Adriaenssens E.M."/>
            <person name="Foster-Nyarko E."/>
            <person name="Jarju S."/>
            <person name="Secka A."/>
            <person name="Antonio M."/>
            <person name="Oren A."/>
            <person name="Chaudhuri R.R."/>
            <person name="La Ragione R."/>
            <person name="Hildebrand F."/>
            <person name="Pallen M.J."/>
        </authorList>
    </citation>
    <scope>NUCLEOTIDE SEQUENCE</scope>
    <source>
        <strain evidence="2">11167</strain>
    </source>
</reference>
<organism evidence="2 3">
    <name type="scientific">Candidatus Aphodenecus pullistercoris</name>
    <dbReference type="NCBI Taxonomy" id="2840669"/>
    <lineage>
        <taxon>Bacteria</taxon>
        <taxon>Pseudomonadati</taxon>
        <taxon>Spirochaetota</taxon>
        <taxon>Spirochaetia</taxon>
        <taxon>Spirochaetales</taxon>
        <taxon>Candidatus Aphodenecus</taxon>
    </lineage>
</organism>
<accession>A0A9D9EFB7</accession>
<evidence type="ECO:0000313" key="2">
    <source>
        <dbReference type="EMBL" id="MBO8443964.1"/>
    </source>
</evidence>